<dbReference type="GO" id="GO:0070042">
    <property type="term" value="F:rRNA (uridine-N3-)-methyltransferase activity"/>
    <property type="evidence" value="ECO:0007669"/>
    <property type="project" value="TreeGrafter"/>
</dbReference>
<evidence type="ECO:0000256" key="10">
    <source>
        <dbReference type="ARBA" id="ARBA00025699"/>
    </source>
</evidence>
<evidence type="ECO:0000256" key="12">
    <source>
        <dbReference type="PIRNR" id="PIRNR015601"/>
    </source>
</evidence>
<evidence type="ECO:0000256" key="9">
    <source>
        <dbReference type="ARBA" id="ARBA00022691"/>
    </source>
</evidence>
<comment type="catalytic activity">
    <reaction evidence="11 12">
        <text>uridine(1498) in 16S rRNA + S-adenosyl-L-methionine = N(3)-methyluridine(1498) in 16S rRNA + S-adenosyl-L-homocysteine + H(+)</text>
        <dbReference type="Rhea" id="RHEA:42920"/>
        <dbReference type="Rhea" id="RHEA-COMP:10283"/>
        <dbReference type="Rhea" id="RHEA-COMP:10284"/>
        <dbReference type="ChEBI" id="CHEBI:15378"/>
        <dbReference type="ChEBI" id="CHEBI:57856"/>
        <dbReference type="ChEBI" id="CHEBI:59789"/>
        <dbReference type="ChEBI" id="CHEBI:65315"/>
        <dbReference type="ChEBI" id="CHEBI:74502"/>
        <dbReference type="EC" id="2.1.1.193"/>
    </reaction>
</comment>
<feature type="domain" description="Ribosomal RNA small subunit methyltransferase E PUA-like" evidence="14">
    <location>
        <begin position="23"/>
        <end position="67"/>
    </location>
</feature>
<dbReference type="EMBL" id="PDEM01000020">
    <property type="protein sequence ID" value="PHZ84981.1"/>
    <property type="molecule type" value="Genomic_DNA"/>
</dbReference>
<keyword evidence="6 12" id="KW-0698">rRNA processing</keyword>
<dbReference type="InParanoid" id="A0A2G4YRM6"/>
<name>A0A2G4YRM6_9PROT</name>
<evidence type="ECO:0000256" key="5">
    <source>
        <dbReference type="ARBA" id="ARBA00022490"/>
    </source>
</evidence>
<dbReference type="SUPFAM" id="SSF75217">
    <property type="entry name" value="alpha/beta knot"/>
    <property type="match status" value="1"/>
</dbReference>
<dbReference type="Gene3D" id="2.40.240.20">
    <property type="entry name" value="Hypothetical PUA domain-like, domain 1"/>
    <property type="match status" value="1"/>
</dbReference>
<feature type="domain" description="Ribosomal RNA small subunit methyltransferase E methyltransferase" evidence="13">
    <location>
        <begin position="80"/>
        <end position="246"/>
    </location>
</feature>
<dbReference type="InterPro" id="IPR015947">
    <property type="entry name" value="PUA-like_sf"/>
</dbReference>
<dbReference type="GO" id="GO:0070475">
    <property type="term" value="P:rRNA base methylation"/>
    <property type="evidence" value="ECO:0007669"/>
    <property type="project" value="TreeGrafter"/>
</dbReference>
<dbReference type="GO" id="GO:0005737">
    <property type="term" value="C:cytoplasm"/>
    <property type="evidence" value="ECO:0007669"/>
    <property type="project" value="UniProtKB-SubCell"/>
</dbReference>
<comment type="function">
    <text evidence="10 12">Specifically methylates the N3 position of the uracil ring of uridine 1498 (m3U1498) in 16S rRNA. Acts on the fully assembled 30S ribosomal subunit.</text>
</comment>
<dbReference type="Gene3D" id="3.40.1280.10">
    <property type="match status" value="1"/>
</dbReference>
<evidence type="ECO:0000256" key="8">
    <source>
        <dbReference type="ARBA" id="ARBA00022679"/>
    </source>
</evidence>
<gene>
    <name evidence="15" type="ORF">CRD36_09680</name>
</gene>
<dbReference type="Pfam" id="PF04452">
    <property type="entry name" value="Methyltrans_RNA"/>
    <property type="match status" value="1"/>
</dbReference>
<evidence type="ECO:0000256" key="11">
    <source>
        <dbReference type="ARBA" id="ARBA00047944"/>
    </source>
</evidence>
<dbReference type="InterPro" id="IPR029028">
    <property type="entry name" value="Alpha/beta_knot_MTases"/>
</dbReference>
<keyword evidence="8 12" id="KW-0808">Transferase</keyword>
<dbReference type="AlphaFoldDB" id="A0A2G4YRM6"/>
<dbReference type="EC" id="2.1.1.193" evidence="3 12"/>
<accession>A0A2G4YRM6</accession>
<reference evidence="15 16" key="1">
    <citation type="submission" date="2017-10" db="EMBL/GenBank/DDBJ databases">
        <title>Frigbacter circumglobatus gen. nov. sp. nov., isolated from sediment cultured in situ.</title>
        <authorList>
            <person name="Zhao Z."/>
        </authorList>
    </citation>
    <scope>NUCLEOTIDE SEQUENCE [LARGE SCALE GENOMIC DNA]</scope>
    <source>
        <strain evidence="15 16">ZYL</strain>
    </source>
</reference>
<evidence type="ECO:0000256" key="1">
    <source>
        <dbReference type="ARBA" id="ARBA00004496"/>
    </source>
</evidence>
<dbReference type="InterPro" id="IPR046886">
    <property type="entry name" value="RsmE_MTase_dom"/>
</dbReference>
<dbReference type="InterPro" id="IPR029026">
    <property type="entry name" value="tRNA_m1G_MTases_N"/>
</dbReference>
<keyword evidence="5 12" id="KW-0963">Cytoplasm</keyword>
<evidence type="ECO:0000259" key="14">
    <source>
        <dbReference type="Pfam" id="PF20260"/>
    </source>
</evidence>
<dbReference type="CDD" id="cd18084">
    <property type="entry name" value="RsmE-like"/>
    <property type="match status" value="1"/>
</dbReference>
<dbReference type="PIRSF" id="PIRSF015601">
    <property type="entry name" value="MTase_slr0722"/>
    <property type="match status" value="1"/>
</dbReference>
<dbReference type="PANTHER" id="PTHR30027:SF3">
    <property type="entry name" value="16S RRNA (URACIL(1498)-N(3))-METHYLTRANSFERASE"/>
    <property type="match status" value="1"/>
</dbReference>
<sequence length="254" mass="28262">MATKHTARLYIDQDLKVGAELLLDGNPGHYLVNVMRRKMGDPVTLFNGRDGDWMAEIVKTGKGRAMVVVRQNIAAQVAEPDLWYLFAPIKKARLDYMVEKATELGVSLIRPVLTDRTNLDRLKEDKIRLSAIEAAEQCERMTVPQVAPLIKLTDLLADWPEDRLIMFCDEDGAGDQNCYPVGRAVEEVNAWQGRPDKWAILIGPEGGFSDAERALIRALPQVVPVTLGPRILRADTAAIAAIALWQSFAGDWQT</sequence>
<keyword evidence="7 12" id="KW-0489">Methyltransferase</keyword>
<evidence type="ECO:0000259" key="13">
    <source>
        <dbReference type="Pfam" id="PF04452"/>
    </source>
</evidence>
<organism evidence="15 16">
    <name type="scientific">Paremcibacter congregatus</name>
    <dbReference type="NCBI Taxonomy" id="2043170"/>
    <lineage>
        <taxon>Bacteria</taxon>
        <taxon>Pseudomonadati</taxon>
        <taxon>Pseudomonadota</taxon>
        <taxon>Alphaproteobacteria</taxon>
        <taxon>Emcibacterales</taxon>
        <taxon>Emcibacteraceae</taxon>
        <taxon>Paremcibacter</taxon>
    </lineage>
</organism>
<dbReference type="RefSeq" id="WP_099472586.1">
    <property type="nucleotide sequence ID" value="NZ_CP041025.1"/>
</dbReference>
<dbReference type="NCBIfam" id="NF008696">
    <property type="entry name" value="PRK11713.3-5"/>
    <property type="match status" value="1"/>
</dbReference>
<evidence type="ECO:0000256" key="7">
    <source>
        <dbReference type="ARBA" id="ARBA00022603"/>
    </source>
</evidence>
<dbReference type="InterPro" id="IPR046887">
    <property type="entry name" value="RsmE_PUA-like"/>
</dbReference>
<dbReference type="InterPro" id="IPR006700">
    <property type="entry name" value="RsmE"/>
</dbReference>
<dbReference type="NCBIfam" id="TIGR00046">
    <property type="entry name" value="RsmE family RNA methyltransferase"/>
    <property type="match status" value="1"/>
</dbReference>
<dbReference type="PANTHER" id="PTHR30027">
    <property type="entry name" value="RIBOSOMAL RNA SMALL SUBUNIT METHYLTRANSFERASE E"/>
    <property type="match status" value="1"/>
</dbReference>
<comment type="subcellular location">
    <subcellularLocation>
        <location evidence="1 12">Cytoplasm</location>
    </subcellularLocation>
</comment>
<dbReference type="Pfam" id="PF20260">
    <property type="entry name" value="PUA_4"/>
    <property type="match status" value="1"/>
</dbReference>
<evidence type="ECO:0000313" key="16">
    <source>
        <dbReference type="Proteomes" id="UP000229730"/>
    </source>
</evidence>
<keyword evidence="9 12" id="KW-0949">S-adenosyl-L-methionine</keyword>
<protein>
    <recommendedName>
        <fullName evidence="4 12">Ribosomal RNA small subunit methyltransferase E</fullName>
        <ecNumber evidence="3 12">2.1.1.193</ecNumber>
    </recommendedName>
</protein>
<dbReference type="FunCoup" id="A0A2G4YRM6">
    <property type="interactions" value="356"/>
</dbReference>
<dbReference type="OrthoDB" id="9815641at2"/>
<evidence type="ECO:0000313" key="15">
    <source>
        <dbReference type="EMBL" id="PHZ84981.1"/>
    </source>
</evidence>
<evidence type="ECO:0000256" key="6">
    <source>
        <dbReference type="ARBA" id="ARBA00022552"/>
    </source>
</evidence>
<evidence type="ECO:0000256" key="3">
    <source>
        <dbReference type="ARBA" id="ARBA00012328"/>
    </source>
</evidence>
<comment type="similarity">
    <text evidence="2 12">Belongs to the RNA methyltransferase RsmE family.</text>
</comment>
<dbReference type="SUPFAM" id="SSF88697">
    <property type="entry name" value="PUA domain-like"/>
    <property type="match status" value="1"/>
</dbReference>
<keyword evidence="16" id="KW-1185">Reference proteome</keyword>
<proteinExistence type="inferred from homology"/>
<dbReference type="Proteomes" id="UP000229730">
    <property type="component" value="Unassembled WGS sequence"/>
</dbReference>
<evidence type="ECO:0000256" key="4">
    <source>
        <dbReference type="ARBA" id="ARBA00013673"/>
    </source>
</evidence>
<comment type="caution">
    <text evidence="15">The sequence shown here is derived from an EMBL/GenBank/DDBJ whole genome shotgun (WGS) entry which is preliminary data.</text>
</comment>
<evidence type="ECO:0000256" key="2">
    <source>
        <dbReference type="ARBA" id="ARBA00005528"/>
    </source>
</evidence>